<evidence type="ECO:0000256" key="11">
    <source>
        <dbReference type="SAM" id="Phobius"/>
    </source>
</evidence>
<dbReference type="InterPro" id="IPR011990">
    <property type="entry name" value="TPR-like_helical_dom_sf"/>
</dbReference>
<organism evidence="13 14">
    <name type="scientific">Phaeodactylibacter luteus</name>
    <dbReference type="NCBI Taxonomy" id="1564516"/>
    <lineage>
        <taxon>Bacteria</taxon>
        <taxon>Pseudomonadati</taxon>
        <taxon>Bacteroidota</taxon>
        <taxon>Saprospiria</taxon>
        <taxon>Saprospirales</taxon>
        <taxon>Haliscomenobacteraceae</taxon>
        <taxon>Phaeodactylibacter</taxon>
    </lineage>
</organism>
<evidence type="ECO:0000256" key="8">
    <source>
        <dbReference type="ARBA" id="ARBA00023136"/>
    </source>
</evidence>
<proteinExistence type="predicted"/>
<keyword evidence="6 9" id="KW-0802">TPR repeat</keyword>
<feature type="repeat" description="TPR" evidence="9">
    <location>
        <begin position="739"/>
        <end position="772"/>
    </location>
</feature>
<comment type="subcellular location">
    <subcellularLocation>
        <location evidence="1">Endomembrane system</location>
        <topology evidence="1">Multi-pass membrane protein</topology>
    </subcellularLocation>
</comment>
<keyword evidence="8 11" id="KW-0472">Membrane</keyword>
<evidence type="ECO:0000256" key="1">
    <source>
        <dbReference type="ARBA" id="ARBA00004127"/>
    </source>
</evidence>
<dbReference type="InterPro" id="IPR019734">
    <property type="entry name" value="TPR_rpt"/>
</dbReference>
<feature type="transmembrane region" description="Helical" evidence="11">
    <location>
        <begin position="203"/>
        <end position="230"/>
    </location>
</feature>
<feature type="transmembrane region" description="Helical" evidence="11">
    <location>
        <begin position="279"/>
        <end position="308"/>
    </location>
</feature>
<dbReference type="AlphaFoldDB" id="A0A5C6S5J0"/>
<feature type="domain" description="ArnT-like N-terminal" evidence="12">
    <location>
        <begin position="194"/>
        <end position="315"/>
    </location>
</feature>
<feature type="transmembrane region" description="Helical" evidence="11">
    <location>
        <begin position="455"/>
        <end position="473"/>
    </location>
</feature>
<sequence>MQPKLCAIQRLPFFRFLSGRCLFGSQVCRSVIRSMFNLARHYGEGHCARGSAQKQQHGREGRNFFYLRCKLTTAASMSKKKQPKLKENTPAPYSTPAQPPQSPQDALLKRVFVGSLLLMALLSSLLSLGTGINGDDEYQVDYSEKLVSYYLTMGQDTSALYIEKGNMHYYGGFFDLATGLANHALGFDKFDPAYHHVRHLFNAWMGITAILFMGLLAYLIGGWRAAVLGIWLMYLSPRFFGHAQMNPKDIPFAAGFAMSLYFMVRLFRSLPSPHWKTVLGLAAGIGLALSTRAGGLLLFGYLGLFAGLDFLFRYGWKGLGSHTGLVGKYALWCGVGAAGGYALAVLFWPAALADPLGHPLAALTEFSKLGVKIRLLFEGENVMSDQAAWYYPIAWIVRTVPLYILIGTLGSLLLLPAILKQYDRTAVLLLWFATVFPLAYIIYKDSILHDGWRHLMFIYPSLVVLASLFFVSLESRLSARKNLQYGFYGALALLLLEPAQFIARNPHLSYVYFNPVSGGLKAAFGEYETDYWGIGVKQGLDWLEAEGILQEGSPDTLTLASTFFYPLAWQAKGRFGDAVKVKYVRFNSRYSEDWDYGIFPSRFIRGAHLRSGNWPTSKAVHTVKVNGVPIVAIEKNETRAAFLGQEAVKAGNWAEAIQQFSREVEAHADNEVAWIGLSNAYINTQQYQQALDAANAALKAAPDVESGILYQGLAYLNLGQAGPALEAFDHATRVNDEYYVAYYYKGLIHQQQQRYREAYENAQKAIDSSPRFKPAYQLAAQALQALGDTQNAQRYLDAASRI</sequence>
<evidence type="ECO:0000313" key="13">
    <source>
        <dbReference type="EMBL" id="TXB69547.1"/>
    </source>
</evidence>
<comment type="caution">
    <text evidence="13">The sequence shown here is derived from an EMBL/GenBank/DDBJ whole genome shotgun (WGS) entry which is preliminary data.</text>
</comment>
<dbReference type="GO" id="GO:0006493">
    <property type="term" value="P:protein O-linked glycosylation"/>
    <property type="evidence" value="ECO:0007669"/>
    <property type="project" value="InterPro"/>
</dbReference>
<evidence type="ECO:0000256" key="5">
    <source>
        <dbReference type="ARBA" id="ARBA00022737"/>
    </source>
</evidence>
<keyword evidence="4 11" id="KW-0812">Transmembrane</keyword>
<dbReference type="EMBL" id="VOOR01000002">
    <property type="protein sequence ID" value="TXB69547.1"/>
    <property type="molecule type" value="Genomic_DNA"/>
</dbReference>
<name>A0A5C6S5J0_9BACT</name>
<evidence type="ECO:0000256" key="7">
    <source>
        <dbReference type="ARBA" id="ARBA00022989"/>
    </source>
</evidence>
<dbReference type="PROSITE" id="PS50005">
    <property type="entry name" value="TPR"/>
    <property type="match status" value="2"/>
</dbReference>
<protein>
    <submittedName>
        <fullName evidence="13">Tetratricopeptide repeat protein</fullName>
    </submittedName>
</protein>
<keyword evidence="2" id="KW-0328">Glycosyltransferase</keyword>
<feature type="transmembrane region" description="Helical" evidence="11">
    <location>
        <begin position="426"/>
        <end position="443"/>
    </location>
</feature>
<feature type="transmembrane region" description="Helical" evidence="11">
    <location>
        <begin position="400"/>
        <end position="419"/>
    </location>
</feature>
<dbReference type="SMART" id="SM00028">
    <property type="entry name" value="TPR"/>
    <property type="match status" value="3"/>
</dbReference>
<dbReference type="PANTHER" id="PTHR44858:SF1">
    <property type="entry name" value="UDP-N-ACETYLGLUCOSAMINE--PEPTIDE N-ACETYLGLUCOSAMINYLTRANSFERASE SPINDLY-RELATED"/>
    <property type="match status" value="1"/>
</dbReference>
<feature type="transmembrane region" description="Helical" evidence="11">
    <location>
        <begin position="250"/>
        <end position="267"/>
    </location>
</feature>
<keyword evidence="7 11" id="KW-1133">Transmembrane helix</keyword>
<keyword evidence="3" id="KW-0808">Transferase</keyword>
<dbReference type="OrthoDB" id="2034231at2"/>
<dbReference type="Proteomes" id="UP000321580">
    <property type="component" value="Unassembled WGS sequence"/>
</dbReference>
<dbReference type="GO" id="GO:0000030">
    <property type="term" value="F:mannosyltransferase activity"/>
    <property type="evidence" value="ECO:0007669"/>
    <property type="project" value="InterPro"/>
</dbReference>
<dbReference type="GO" id="GO:0016020">
    <property type="term" value="C:membrane"/>
    <property type="evidence" value="ECO:0007669"/>
    <property type="project" value="InterPro"/>
</dbReference>
<feature type="repeat" description="TPR" evidence="9">
    <location>
        <begin position="671"/>
        <end position="704"/>
    </location>
</feature>
<dbReference type="GO" id="GO:0012505">
    <property type="term" value="C:endomembrane system"/>
    <property type="evidence" value="ECO:0007669"/>
    <property type="project" value="UniProtKB-SubCell"/>
</dbReference>
<feature type="transmembrane region" description="Helical" evidence="11">
    <location>
        <begin position="111"/>
        <end position="132"/>
    </location>
</feature>
<keyword evidence="14" id="KW-1185">Reference proteome</keyword>
<dbReference type="Pfam" id="PF13432">
    <property type="entry name" value="TPR_16"/>
    <property type="match status" value="1"/>
</dbReference>
<evidence type="ECO:0000256" key="3">
    <source>
        <dbReference type="ARBA" id="ARBA00022679"/>
    </source>
</evidence>
<reference evidence="13 14" key="1">
    <citation type="submission" date="2019-08" db="EMBL/GenBank/DDBJ databases">
        <title>Genome of Phaeodactylibacter luteus.</title>
        <authorList>
            <person name="Bowman J.P."/>
        </authorList>
    </citation>
    <scope>NUCLEOTIDE SEQUENCE [LARGE SCALE GENOMIC DNA]</scope>
    <source>
        <strain evidence="13 14">KCTC 42180</strain>
    </source>
</reference>
<accession>A0A5C6S5J0</accession>
<dbReference type="Pfam" id="PF14559">
    <property type="entry name" value="TPR_19"/>
    <property type="match status" value="1"/>
</dbReference>
<feature type="region of interest" description="Disordered" evidence="10">
    <location>
        <begin position="77"/>
        <end position="103"/>
    </location>
</feature>
<evidence type="ECO:0000256" key="10">
    <source>
        <dbReference type="SAM" id="MobiDB-lite"/>
    </source>
</evidence>
<evidence type="ECO:0000256" key="4">
    <source>
        <dbReference type="ARBA" id="ARBA00022692"/>
    </source>
</evidence>
<dbReference type="PANTHER" id="PTHR44858">
    <property type="entry name" value="TETRATRICOPEPTIDE REPEAT PROTEIN 6"/>
    <property type="match status" value="1"/>
</dbReference>
<dbReference type="Pfam" id="PF02366">
    <property type="entry name" value="PMT"/>
    <property type="match status" value="1"/>
</dbReference>
<feature type="transmembrane region" description="Helical" evidence="11">
    <location>
        <begin position="485"/>
        <end position="503"/>
    </location>
</feature>
<evidence type="ECO:0000256" key="6">
    <source>
        <dbReference type="ARBA" id="ARBA00022803"/>
    </source>
</evidence>
<evidence type="ECO:0000313" key="14">
    <source>
        <dbReference type="Proteomes" id="UP000321580"/>
    </source>
</evidence>
<dbReference type="Gene3D" id="1.25.40.10">
    <property type="entry name" value="Tetratricopeptide repeat domain"/>
    <property type="match status" value="1"/>
</dbReference>
<feature type="transmembrane region" description="Helical" evidence="11">
    <location>
        <begin position="329"/>
        <end position="351"/>
    </location>
</feature>
<evidence type="ECO:0000256" key="9">
    <source>
        <dbReference type="PROSITE-ProRule" id="PRU00339"/>
    </source>
</evidence>
<dbReference type="InterPro" id="IPR003342">
    <property type="entry name" value="ArnT-like_N"/>
</dbReference>
<dbReference type="SUPFAM" id="SSF48452">
    <property type="entry name" value="TPR-like"/>
    <property type="match status" value="1"/>
</dbReference>
<evidence type="ECO:0000259" key="12">
    <source>
        <dbReference type="Pfam" id="PF02366"/>
    </source>
</evidence>
<keyword evidence="5" id="KW-0677">Repeat</keyword>
<dbReference type="InterPro" id="IPR050498">
    <property type="entry name" value="Ycf3"/>
</dbReference>
<evidence type="ECO:0000256" key="2">
    <source>
        <dbReference type="ARBA" id="ARBA00022676"/>
    </source>
</evidence>
<gene>
    <name evidence="13" type="ORF">FRY97_01680</name>
</gene>